<dbReference type="Pfam" id="PF16748">
    <property type="entry name" value="INSC_LBD"/>
    <property type="match status" value="1"/>
</dbReference>
<dbReference type="Pfam" id="PF19427">
    <property type="entry name" value="Insc_C"/>
    <property type="match status" value="1"/>
</dbReference>
<keyword evidence="4" id="KW-1185">Reference proteome</keyword>
<dbReference type="InterPro" id="IPR016024">
    <property type="entry name" value="ARM-type_fold"/>
</dbReference>
<dbReference type="SMART" id="SM00185">
    <property type="entry name" value="ARM"/>
    <property type="match status" value="3"/>
</dbReference>
<organism evidence="3 4">
    <name type="scientific">Littorina saxatilis</name>
    <dbReference type="NCBI Taxonomy" id="31220"/>
    <lineage>
        <taxon>Eukaryota</taxon>
        <taxon>Metazoa</taxon>
        <taxon>Spiralia</taxon>
        <taxon>Lophotrochozoa</taxon>
        <taxon>Mollusca</taxon>
        <taxon>Gastropoda</taxon>
        <taxon>Caenogastropoda</taxon>
        <taxon>Littorinimorpha</taxon>
        <taxon>Littorinoidea</taxon>
        <taxon>Littorinidae</taxon>
        <taxon>Littorina</taxon>
    </lineage>
</organism>
<reference evidence="3 4" key="1">
    <citation type="submission" date="2024-02" db="EMBL/GenBank/DDBJ databases">
        <title>Chromosome-scale genome assembly of the rough periwinkle Littorina saxatilis.</title>
        <authorList>
            <person name="De Jode A."/>
            <person name="Faria R."/>
            <person name="Formenti G."/>
            <person name="Sims Y."/>
            <person name="Smith T.P."/>
            <person name="Tracey A."/>
            <person name="Wood J.M.D."/>
            <person name="Zagrodzka Z.B."/>
            <person name="Johannesson K."/>
            <person name="Butlin R.K."/>
            <person name="Leder E.H."/>
        </authorList>
    </citation>
    <scope>NUCLEOTIDE SEQUENCE [LARGE SCALE GENOMIC DNA]</scope>
    <source>
        <strain evidence="3">Snail1</strain>
        <tissue evidence="3">Muscle</tissue>
    </source>
</reference>
<dbReference type="GO" id="GO:0045179">
    <property type="term" value="C:apical cortex"/>
    <property type="evidence" value="ECO:0007669"/>
    <property type="project" value="TreeGrafter"/>
</dbReference>
<sequence length="522" mass="57206">MDLLRKIKSNKKSGAVTQWLLDLRNMTEIECMSVLQGKPLQSQSQQPDGTDAVKELKDHVDALRDEADKISEDFAQLFRCFENCCWQKLHENAVTVTQHIKCLTHTCNSRLKDVPVYVLEQQDMVMGESSKLVEQSASFCDTDGDGRDNTHGNKIPLVNQLTFLGQSFSRLVDATLGHLVQKIVDNLTNGSSLTTVHAAISCITGLGLEGEHMCFILAREGGVRGLLDVCRRETLTFTRSQALRALATICCAPECITEFEKERGVELLVDVLCESGSSGEVVQGEAAGVVAQLTSPSLQHGQHLGVLLHDLQRLLQALLQLCQRTLSHEVFLLSAAATANITFLHSQAYSVLLELDAPQLLIKASSAPKARSLFAKDQVATILANMAAHPVCQADIRQQGGVELMIRFLHERPVSRAGKAELAACERVQQKAAIALSRLCQSGASTQHVIHTKAVPRLVELCRQGEARNRSDAVLVACLAALRKICSTSGIEGIRPVDYRQLIQPQLMDSFLICSHSDENFV</sequence>
<dbReference type="GO" id="GO:0000132">
    <property type="term" value="P:establishment of mitotic spindle orientation"/>
    <property type="evidence" value="ECO:0007669"/>
    <property type="project" value="TreeGrafter"/>
</dbReference>
<protein>
    <submittedName>
        <fullName evidence="3">Uncharacterized protein</fullName>
    </submittedName>
</protein>
<evidence type="ECO:0000313" key="3">
    <source>
        <dbReference type="EMBL" id="KAK7108071.1"/>
    </source>
</evidence>
<dbReference type="InterPro" id="IPR011989">
    <property type="entry name" value="ARM-like"/>
</dbReference>
<accession>A0AAN9BKM5</accession>
<dbReference type="AlphaFoldDB" id="A0AAN9BKM5"/>
<dbReference type="Gene3D" id="6.20.200.10">
    <property type="entry name" value="Inscuteable LGN-binding domain"/>
    <property type="match status" value="1"/>
</dbReference>
<dbReference type="EMBL" id="JBAMIC010000004">
    <property type="protein sequence ID" value="KAK7108071.1"/>
    <property type="molecule type" value="Genomic_DNA"/>
</dbReference>
<dbReference type="InterPro" id="IPR039921">
    <property type="entry name" value="Inscuteable"/>
</dbReference>
<evidence type="ECO:0000259" key="2">
    <source>
        <dbReference type="Pfam" id="PF19427"/>
    </source>
</evidence>
<dbReference type="InterPro" id="IPR000225">
    <property type="entry name" value="Armadillo"/>
</dbReference>
<dbReference type="InterPro" id="IPR038205">
    <property type="entry name" value="INSC_LBD_sf"/>
</dbReference>
<feature type="domain" description="Protein inscuteable homologue LGN-binding" evidence="1">
    <location>
        <begin position="16"/>
        <end position="40"/>
    </location>
</feature>
<feature type="domain" description="Protein inscuteable homologue C-terminal" evidence="2">
    <location>
        <begin position="70"/>
        <end position="522"/>
    </location>
</feature>
<dbReference type="PANTHER" id="PTHR21386">
    <property type="entry name" value="INSCUTEABLE"/>
    <property type="match status" value="1"/>
</dbReference>
<dbReference type="CDD" id="cd21966">
    <property type="entry name" value="INSC_LBD"/>
    <property type="match status" value="1"/>
</dbReference>
<proteinExistence type="predicted"/>
<comment type="caution">
    <text evidence="3">The sequence shown here is derived from an EMBL/GenBank/DDBJ whole genome shotgun (WGS) entry which is preliminary data.</text>
</comment>
<dbReference type="InterPro" id="IPR045789">
    <property type="entry name" value="Insc_C"/>
</dbReference>
<dbReference type="Proteomes" id="UP001374579">
    <property type="component" value="Unassembled WGS sequence"/>
</dbReference>
<dbReference type="GO" id="GO:0008093">
    <property type="term" value="F:cytoskeletal anchor activity"/>
    <property type="evidence" value="ECO:0007669"/>
    <property type="project" value="TreeGrafter"/>
</dbReference>
<dbReference type="GO" id="GO:0008356">
    <property type="term" value="P:asymmetric cell division"/>
    <property type="evidence" value="ECO:0007669"/>
    <property type="project" value="InterPro"/>
</dbReference>
<dbReference type="PANTHER" id="PTHR21386:SF0">
    <property type="entry name" value="PROTEIN INSCUTEABLE HOMOLOG"/>
    <property type="match status" value="1"/>
</dbReference>
<gene>
    <name evidence="3" type="ORF">V1264_015872</name>
</gene>
<evidence type="ECO:0000313" key="4">
    <source>
        <dbReference type="Proteomes" id="UP001374579"/>
    </source>
</evidence>
<evidence type="ECO:0000259" key="1">
    <source>
        <dbReference type="Pfam" id="PF16748"/>
    </source>
</evidence>
<dbReference type="GO" id="GO:0009786">
    <property type="term" value="P:regulation of asymmetric cell division"/>
    <property type="evidence" value="ECO:0007669"/>
    <property type="project" value="TreeGrafter"/>
</dbReference>
<dbReference type="SUPFAM" id="SSF48371">
    <property type="entry name" value="ARM repeat"/>
    <property type="match status" value="1"/>
</dbReference>
<dbReference type="InterPro" id="IPR031938">
    <property type="entry name" value="INSC_LBD"/>
</dbReference>
<dbReference type="Gene3D" id="1.25.10.10">
    <property type="entry name" value="Leucine-rich Repeat Variant"/>
    <property type="match status" value="2"/>
</dbReference>
<dbReference type="GO" id="GO:0045176">
    <property type="term" value="P:apical protein localization"/>
    <property type="evidence" value="ECO:0007669"/>
    <property type="project" value="TreeGrafter"/>
</dbReference>
<name>A0AAN9BKM5_9CAEN</name>